<gene>
    <name evidence="2" type="ORF">EZS27_027314</name>
</gene>
<comment type="caution">
    <text evidence="2">The sequence shown here is derived from an EMBL/GenBank/DDBJ whole genome shotgun (WGS) entry which is preliminary data.</text>
</comment>
<feature type="domain" description="NERD" evidence="1">
    <location>
        <begin position="19"/>
        <end position="130"/>
    </location>
</feature>
<reference evidence="2" key="1">
    <citation type="submission" date="2019-03" db="EMBL/GenBank/DDBJ databases">
        <title>Single cell metagenomics reveals metabolic interactions within the superorganism composed of flagellate Streblomastix strix and complex community of Bacteroidetes bacteria on its surface.</title>
        <authorList>
            <person name="Treitli S.C."/>
            <person name="Kolisko M."/>
            <person name="Husnik F."/>
            <person name="Keeling P."/>
            <person name="Hampl V."/>
        </authorList>
    </citation>
    <scope>NUCLEOTIDE SEQUENCE</scope>
    <source>
        <strain evidence="2">STM</strain>
    </source>
</reference>
<dbReference type="Pfam" id="PF08378">
    <property type="entry name" value="NERD"/>
    <property type="match status" value="1"/>
</dbReference>
<dbReference type="InterPro" id="IPR027417">
    <property type="entry name" value="P-loop_NTPase"/>
</dbReference>
<organism evidence="2">
    <name type="scientific">termite gut metagenome</name>
    <dbReference type="NCBI Taxonomy" id="433724"/>
    <lineage>
        <taxon>unclassified sequences</taxon>
        <taxon>metagenomes</taxon>
        <taxon>organismal metagenomes</taxon>
    </lineage>
</organism>
<evidence type="ECO:0000313" key="2">
    <source>
        <dbReference type="EMBL" id="KAA6323228.1"/>
    </source>
</evidence>
<dbReference type="Gene3D" id="3.40.50.300">
    <property type="entry name" value="P-loop containing nucleotide triphosphate hydrolases"/>
    <property type="match status" value="1"/>
</dbReference>
<name>A0A5J4QQ62_9ZZZZ</name>
<dbReference type="InterPro" id="IPR011528">
    <property type="entry name" value="NERD"/>
</dbReference>
<accession>A0A5J4QQ62</accession>
<dbReference type="AlphaFoldDB" id="A0A5J4QQ62"/>
<proteinExistence type="predicted"/>
<dbReference type="SUPFAM" id="SSF52540">
    <property type="entry name" value="P-loop containing nucleoside triphosphate hydrolases"/>
    <property type="match status" value="1"/>
</dbReference>
<sequence>MATLIPTIDKILRFKVKPEEGELALLRFLEKTLDNSFEIYFNPYMNGDRPDIVIMRKGYGVLIIEVKDWDINLYELDERKHWRLKTESTILKSPIQQVLKYKDNLYELHIDSLLEKKIKDIRKFNIVACVVYFHNASSAQIRDLLIKPYEKDKKYQDFLKYNIDLIGYDNLNEVDFNQLCIKRYLKANKESFLFTNDFYDSFKRFLNPPNHMKDEGIDFRYSPKQMEIIYERKNQQRIKGVVGSGKTTVLAARAVQAYKRMALLNPDAQVLILTFNITLKNFIHDKLNKVKEDFPWSAFVISNYQLSNKNIIMSYLYFTVA</sequence>
<evidence type="ECO:0000259" key="1">
    <source>
        <dbReference type="Pfam" id="PF08378"/>
    </source>
</evidence>
<dbReference type="EMBL" id="SNRY01002854">
    <property type="protein sequence ID" value="KAA6323228.1"/>
    <property type="molecule type" value="Genomic_DNA"/>
</dbReference>
<protein>
    <recommendedName>
        <fullName evidence="1">NERD domain-containing protein</fullName>
    </recommendedName>
</protein>